<dbReference type="Pfam" id="PF13749">
    <property type="entry name" value="HATPase_c_4"/>
    <property type="match status" value="1"/>
</dbReference>
<evidence type="ECO:0000313" key="4">
    <source>
        <dbReference type="Proteomes" id="UP000671399"/>
    </source>
</evidence>
<dbReference type="PANTHER" id="PTHR30595">
    <property type="entry name" value="GLPR-RELATED TRANSCRIPTIONAL REPRESSOR"/>
    <property type="match status" value="1"/>
</dbReference>
<dbReference type="EMBL" id="JAGFWR010000001">
    <property type="protein sequence ID" value="MBO4159849.1"/>
    <property type="molecule type" value="Genomic_DNA"/>
</dbReference>
<feature type="region of interest" description="Disordered" evidence="1">
    <location>
        <begin position="551"/>
        <end position="586"/>
    </location>
</feature>
<dbReference type="Pfam" id="PF04326">
    <property type="entry name" value="SLFN_AlbA_2"/>
    <property type="match status" value="1"/>
</dbReference>
<evidence type="ECO:0000256" key="1">
    <source>
        <dbReference type="SAM" id="MobiDB-lite"/>
    </source>
</evidence>
<proteinExistence type="predicted"/>
<dbReference type="RefSeq" id="WP_208565507.1">
    <property type="nucleotide sequence ID" value="NZ_JAGFWR010000001.1"/>
</dbReference>
<sequence>MTGKEPAGALARILAGETADSLESRTLDFKRQGRSREDALRMLAAAAACFANDIGGVLVVGVHDRIAGAEAFEGTDLDPLRVVQRIYELTEPSLIVSSHEIEHAGRRLLVVSVPRSPDIHQVDQRTTHRVGTSCVPMTAAQIASALADRHSVDWSAGDAELDRSDASPVALDIARSLLRQSPDPARRRYASETDGDLLRILGLLGPEGRLNRAGALLLVDPGPQEDARDLAVYQFRKTPAGEPTVVQRIAGPLLRTLVRVLEIIDARVDKTPVNLPGGQQVQLADLPEAAVREAVVNALVHRDYRLDGPVRIEHAPTRLLVASPGPLVFGVTVENILTTTSRPRNPALARAVRVLGLAEEAGVGVDRMYREMVRVGHQPPRYVEEPDQVTVTLLGGAPNRHVTRYVAALPEAEQDDADTLLILYHLLTHRVVSAVDAAPLLQKDVVESQEVLLRLSTEPVAMLEPTRETARRRAPNYRLRSPVLSALGPAVRYRRGQGDDAERKVVELLRAAGQINAQMVRIALDLDAQATSRLLSDLVDRGLLVRVSESRRGPSVTYGPGPELPAASRRRPGRSRSVEVDENPLL</sequence>
<keyword evidence="4" id="KW-1185">Reference proteome</keyword>
<comment type="caution">
    <text evidence="3">The sequence shown here is derived from an EMBL/GenBank/DDBJ whole genome shotgun (WGS) entry which is preliminary data.</text>
</comment>
<protein>
    <submittedName>
        <fullName evidence="3">DNA binding domain-containing protein</fullName>
    </submittedName>
</protein>
<evidence type="ECO:0000313" key="3">
    <source>
        <dbReference type="EMBL" id="MBO4159849.1"/>
    </source>
</evidence>
<accession>A0ABS3V2N7</accession>
<feature type="domain" description="Schlafen AlbA-2" evidence="2">
    <location>
        <begin position="23"/>
        <end position="138"/>
    </location>
</feature>
<reference evidence="3 4" key="1">
    <citation type="submission" date="2021-03" db="EMBL/GenBank/DDBJ databases">
        <authorList>
            <person name="Lee D.-H."/>
        </authorList>
    </citation>
    <scope>NUCLEOTIDE SEQUENCE [LARGE SCALE GENOMIC DNA]</scope>
    <source>
        <strain evidence="3 4">MMS20-R2-23</strain>
    </source>
</reference>
<name>A0ABS3V2N7_9ACTN</name>
<gene>
    <name evidence="3" type="ORF">JQN83_03360</name>
</gene>
<evidence type="ECO:0000259" key="2">
    <source>
        <dbReference type="Pfam" id="PF04326"/>
    </source>
</evidence>
<dbReference type="PANTHER" id="PTHR30595:SF6">
    <property type="entry name" value="SCHLAFEN ALBA-2 DOMAIN-CONTAINING PROTEIN"/>
    <property type="match status" value="1"/>
</dbReference>
<dbReference type="Gene3D" id="6.10.10.130">
    <property type="match status" value="1"/>
</dbReference>
<dbReference type="Gene3D" id="3.30.950.30">
    <property type="entry name" value="Schlafen, AAA domain"/>
    <property type="match status" value="1"/>
</dbReference>
<dbReference type="InterPro" id="IPR038475">
    <property type="entry name" value="RecG_C_sf"/>
</dbReference>
<dbReference type="Gene3D" id="3.30.565.60">
    <property type="match status" value="1"/>
</dbReference>
<dbReference type="InterPro" id="IPR038461">
    <property type="entry name" value="Schlafen_AlbA_2_dom_sf"/>
</dbReference>
<dbReference type="InterPro" id="IPR007421">
    <property type="entry name" value="Schlafen_AlbA_2_dom"/>
</dbReference>
<organism evidence="3 4">
    <name type="scientific">Micromonospora antibiotica</name>
    <dbReference type="NCBI Taxonomy" id="2807623"/>
    <lineage>
        <taxon>Bacteria</taxon>
        <taxon>Bacillati</taxon>
        <taxon>Actinomycetota</taxon>
        <taxon>Actinomycetes</taxon>
        <taxon>Micromonosporales</taxon>
        <taxon>Micromonosporaceae</taxon>
        <taxon>Micromonospora</taxon>
    </lineage>
</organism>
<dbReference type="Proteomes" id="UP000671399">
    <property type="component" value="Unassembled WGS sequence"/>
</dbReference>